<dbReference type="PROSITE" id="PS51318">
    <property type="entry name" value="TAT"/>
    <property type="match status" value="1"/>
</dbReference>
<organism evidence="2 3">
    <name type="scientific">Natrarchaeobaculum aegyptiacum</name>
    <dbReference type="NCBI Taxonomy" id="745377"/>
    <lineage>
        <taxon>Archaea</taxon>
        <taxon>Methanobacteriati</taxon>
        <taxon>Methanobacteriota</taxon>
        <taxon>Stenosarchaea group</taxon>
        <taxon>Halobacteria</taxon>
        <taxon>Halobacteriales</taxon>
        <taxon>Natrialbaceae</taxon>
        <taxon>Natrarchaeobaculum</taxon>
    </lineage>
</organism>
<dbReference type="RefSeq" id="WP_086888782.1">
    <property type="nucleotide sequence ID" value="NZ_CP019893.1"/>
</dbReference>
<protein>
    <submittedName>
        <fullName evidence="2">Uncharacterized protein</fullName>
    </submittedName>
</protein>
<accession>A0A2Z2HT85</accession>
<reference evidence="3" key="1">
    <citation type="submission" date="2017-02" db="EMBL/GenBank/DDBJ databases">
        <title>Natronthermophilus aegyptiacus gen. nov.,sp. nov., an aerobic, extremely halophilic alkalithermophilic archaeon isolated from the athalassohaline Wadi An Natrun, Egypt.</title>
        <authorList>
            <person name="Zhao B."/>
        </authorList>
    </citation>
    <scope>NUCLEOTIDE SEQUENCE [LARGE SCALE GENOMIC DNA]</scope>
    <source>
        <strain evidence="3">JW/NM-HA 15</strain>
    </source>
</reference>
<keyword evidence="3" id="KW-1185">Reference proteome</keyword>
<dbReference type="Proteomes" id="UP000250088">
    <property type="component" value="Chromosome"/>
</dbReference>
<dbReference type="AlphaFoldDB" id="A0A2Z2HT85"/>
<feature type="region of interest" description="Disordered" evidence="1">
    <location>
        <begin position="33"/>
        <end position="55"/>
    </location>
</feature>
<dbReference type="KEGG" id="naj:B1756_12175"/>
<dbReference type="GeneID" id="32894846"/>
<proteinExistence type="predicted"/>
<evidence type="ECO:0000313" key="2">
    <source>
        <dbReference type="EMBL" id="ARS90410.1"/>
    </source>
</evidence>
<sequence length="507" mass="54342">MSDEHRISRRTSLKGIATSGALFGGIALGATGASAGKKHDKGGKKDDGKKNGADGVGEIHGVQAIDFWECYSMAVHFDPGYVAPEADGFVEVGITKKDSHSLEIPVSATNDVMLIPTADGTDTAIALPIGNFNPTDGYVDVVVQDRDSLVQTPQVVRVPLQKTTEDSIVVPTDGKHDGAYKIPLVNGGHLLIPVAHSGAHSVTIPVDDGVAHFPVVGGDADGAVASAPVVRERGGYLKSVRVRMYNARTERIENIYRTITVDDLLTSTLHGYDDVQDVYAWTFNPYQFYDRPITAGDKVISVTIDGTTIQNPNECAAPYQRTFEWDGTIDLENISLSPVCVDSERGMARFRVNNTNPKPVEVVSQVEDGEFDDARTINVEARSATYIEVMAPEGEATVSIWADGKQLDIRESGGGECIPRTQIGFSFECYDATEGMAEFYVHNGTDDDLTFVYYVAETGQTGLVTVPDSLASAETFRVPAPDGEATVGLFYEGESVGAAASDPSRSC</sequence>
<feature type="compositionally biased region" description="Basic and acidic residues" evidence="1">
    <location>
        <begin position="43"/>
        <end position="52"/>
    </location>
</feature>
<dbReference type="InterPro" id="IPR006311">
    <property type="entry name" value="TAT_signal"/>
</dbReference>
<name>A0A2Z2HT85_9EURY</name>
<evidence type="ECO:0000256" key="1">
    <source>
        <dbReference type="SAM" id="MobiDB-lite"/>
    </source>
</evidence>
<dbReference type="OrthoDB" id="203311at2157"/>
<evidence type="ECO:0000313" key="3">
    <source>
        <dbReference type="Proteomes" id="UP000250088"/>
    </source>
</evidence>
<dbReference type="EMBL" id="CP019893">
    <property type="protein sequence ID" value="ARS90410.1"/>
    <property type="molecule type" value="Genomic_DNA"/>
</dbReference>
<gene>
    <name evidence="2" type="ORF">B1756_12175</name>
</gene>